<sequence>MKFKFLIVFIFVSISTLSYAQEQLPDLPEDIKQQTQKRIDLGYHSGTVIGVVDKSGARYYGFGQKSFDDTSKPDEYSIFEIASITKPFTAALLADLELKGEIKINDAIEKYVPVFKQVLAKSNRTITLEDLLNHTSGLPRNPTNTKTEDSNRYKDYSVDDLNEYLSGYTMTNSTRTYRYSSLAYLPLELAIENRMNTTYEDLIKDRILKPLEMNDTYFVVPQNKRDRLIMPYRNGKQMPELDMGQFPAGGGIKTSPKDLIQFIKAQLDLYVTPLSEAFEMTHKERFSNKKETLGLAWSILRRKESGKTLIYHKGGSKGFVSFAGFNVEDQIGVVVLTNGIRYFSDLGFKILDPTYPLTIVQK</sequence>
<organism evidence="3 4">
    <name type="scientific">Aquimarina atlantica</name>
    <dbReference type="NCBI Taxonomy" id="1317122"/>
    <lineage>
        <taxon>Bacteria</taxon>
        <taxon>Pseudomonadati</taxon>
        <taxon>Bacteroidota</taxon>
        <taxon>Flavobacteriia</taxon>
        <taxon>Flavobacteriales</taxon>
        <taxon>Flavobacteriaceae</taxon>
        <taxon>Aquimarina</taxon>
    </lineage>
</organism>
<feature type="domain" description="Beta-lactamase-related" evidence="2">
    <location>
        <begin position="45"/>
        <end position="339"/>
    </location>
</feature>
<dbReference type="STRING" id="1317122.ATO12_14935"/>
<dbReference type="eggNOG" id="COG1680">
    <property type="taxonomic scope" value="Bacteria"/>
</dbReference>
<gene>
    <name evidence="3" type="ORF">ATO12_14935</name>
</gene>
<dbReference type="SUPFAM" id="SSF56601">
    <property type="entry name" value="beta-lactamase/transpeptidase-like"/>
    <property type="match status" value="1"/>
</dbReference>
<dbReference type="RefSeq" id="WP_034241717.1">
    <property type="nucleotide sequence ID" value="NZ_AQRA01000004.1"/>
</dbReference>
<accession>A0A023BVV3</accession>
<evidence type="ECO:0000259" key="2">
    <source>
        <dbReference type="Pfam" id="PF00144"/>
    </source>
</evidence>
<dbReference type="Gene3D" id="3.40.710.10">
    <property type="entry name" value="DD-peptidase/beta-lactamase superfamily"/>
    <property type="match status" value="1"/>
</dbReference>
<dbReference type="EMBL" id="AQRA01000004">
    <property type="protein sequence ID" value="EZH74162.1"/>
    <property type="molecule type" value="Genomic_DNA"/>
</dbReference>
<dbReference type="AlphaFoldDB" id="A0A023BVV3"/>
<dbReference type="PANTHER" id="PTHR46825">
    <property type="entry name" value="D-ALANYL-D-ALANINE-CARBOXYPEPTIDASE/ENDOPEPTIDASE AMPH"/>
    <property type="match status" value="1"/>
</dbReference>
<comment type="caution">
    <text evidence="3">The sequence shown here is derived from an EMBL/GenBank/DDBJ whole genome shotgun (WGS) entry which is preliminary data.</text>
</comment>
<dbReference type="Proteomes" id="UP000023541">
    <property type="component" value="Unassembled WGS sequence"/>
</dbReference>
<dbReference type="InterPro" id="IPR012338">
    <property type="entry name" value="Beta-lactam/transpept-like"/>
</dbReference>
<feature type="chain" id="PRO_5001517505" description="Beta-lactamase-related domain-containing protein" evidence="1">
    <location>
        <begin position="21"/>
        <end position="362"/>
    </location>
</feature>
<proteinExistence type="predicted"/>
<name>A0A023BVV3_9FLAO</name>
<evidence type="ECO:0000313" key="3">
    <source>
        <dbReference type="EMBL" id="EZH74162.1"/>
    </source>
</evidence>
<dbReference type="InterPro" id="IPR050491">
    <property type="entry name" value="AmpC-like"/>
</dbReference>
<reference evidence="3 4" key="1">
    <citation type="submission" date="2014-04" db="EMBL/GenBank/DDBJ databases">
        <title>Aquimarina sp. 22II-S11-z7 Genome Sequencing.</title>
        <authorList>
            <person name="Lai Q."/>
        </authorList>
    </citation>
    <scope>NUCLEOTIDE SEQUENCE [LARGE SCALE GENOMIC DNA]</scope>
    <source>
        <strain evidence="3 4">22II-S11-z7</strain>
    </source>
</reference>
<dbReference type="Pfam" id="PF00144">
    <property type="entry name" value="Beta-lactamase"/>
    <property type="match status" value="1"/>
</dbReference>
<evidence type="ECO:0000256" key="1">
    <source>
        <dbReference type="SAM" id="SignalP"/>
    </source>
</evidence>
<keyword evidence="1" id="KW-0732">Signal</keyword>
<protein>
    <recommendedName>
        <fullName evidence="2">Beta-lactamase-related domain-containing protein</fullName>
    </recommendedName>
</protein>
<dbReference type="OrthoDB" id="9793489at2"/>
<dbReference type="PANTHER" id="PTHR46825:SF9">
    <property type="entry name" value="BETA-LACTAMASE-RELATED DOMAIN-CONTAINING PROTEIN"/>
    <property type="match status" value="1"/>
</dbReference>
<evidence type="ECO:0000313" key="4">
    <source>
        <dbReference type="Proteomes" id="UP000023541"/>
    </source>
</evidence>
<feature type="signal peptide" evidence="1">
    <location>
        <begin position="1"/>
        <end position="20"/>
    </location>
</feature>
<keyword evidence="4" id="KW-1185">Reference proteome</keyword>
<dbReference type="InterPro" id="IPR001466">
    <property type="entry name" value="Beta-lactam-related"/>
</dbReference>